<evidence type="ECO:0000313" key="2">
    <source>
        <dbReference type="EMBL" id="CAB1129411.1"/>
    </source>
</evidence>
<proteinExistence type="predicted"/>
<keyword evidence="1" id="KW-1133">Transmembrane helix</keyword>
<accession>A0A6F8ZIA6</accession>
<dbReference type="Proteomes" id="UP000503399">
    <property type="component" value="Chromosome"/>
</dbReference>
<keyword evidence="1" id="KW-0472">Membrane</keyword>
<protein>
    <submittedName>
        <fullName evidence="2">Uncharacterized protein</fullName>
    </submittedName>
</protein>
<dbReference type="AlphaFoldDB" id="A0A6F8ZIA6"/>
<name>A0A6F8ZIA6_9FIRM</name>
<reference evidence="2 3" key="1">
    <citation type="submission" date="2020-02" db="EMBL/GenBank/DDBJ databases">
        <authorList>
            <person name="Hogendoorn C."/>
        </authorList>
    </citation>
    <scope>NUCLEOTIDE SEQUENCE [LARGE SCALE GENOMIC DNA]</scope>
    <source>
        <strain evidence="2">R501</strain>
    </source>
</reference>
<keyword evidence="1" id="KW-0812">Transmembrane</keyword>
<sequence>MREGRIWTDYLRVSLGRLAGIVVGIAVGGFPAAWKRRTPPPLPDTGFIWWAREVSNL</sequence>
<gene>
    <name evidence="2" type="ORF">R50_1914</name>
</gene>
<dbReference type="KEGG" id="hfv:R50_1914"/>
<feature type="transmembrane region" description="Helical" evidence="1">
    <location>
        <begin position="15"/>
        <end position="34"/>
    </location>
</feature>
<organism evidence="2 3">
    <name type="scientific">Candidatus Hydrogenisulfobacillus filiaventi</name>
    <dbReference type="NCBI Taxonomy" id="2707344"/>
    <lineage>
        <taxon>Bacteria</taxon>
        <taxon>Bacillati</taxon>
        <taxon>Bacillota</taxon>
        <taxon>Clostridia</taxon>
        <taxon>Eubacteriales</taxon>
        <taxon>Clostridiales Family XVII. Incertae Sedis</taxon>
        <taxon>Candidatus Hydrogenisulfobacillus</taxon>
    </lineage>
</organism>
<evidence type="ECO:0000313" key="3">
    <source>
        <dbReference type="Proteomes" id="UP000503399"/>
    </source>
</evidence>
<dbReference type="EMBL" id="LR778114">
    <property type="protein sequence ID" value="CAB1129411.1"/>
    <property type="molecule type" value="Genomic_DNA"/>
</dbReference>
<evidence type="ECO:0000256" key="1">
    <source>
        <dbReference type="SAM" id="Phobius"/>
    </source>
</evidence>
<keyword evidence="3" id="KW-1185">Reference proteome</keyword>